<dbReference type="Proteomes" id="UP000489190">
    <property type="component" value="Unassembled WGS sequence"/>
</dbReference>
<dbReference type="EMBL" id="WIWJ01000089">
    <property type="protein sequence ID" value="MQT50089.1"/>
    <property type="molecule type" value="Genomic_DNA"/>
</dbReference>
<evidence type="ECO:0000313" key="4">
    <source>
        <dbReference type="Proteomes" id="UP000441404"/>
    </source>
</evidence>
<dbReference type="Proteomes" id="UP000441404">
    <property type="component" value="Unassembled WGS sequence"/>
</dbReference>
<accession>A0A6L5HQ17</accession>
<dbReference type="AlphaFoldDB" id="A0A6L5HQ17"/>
<dbReference type="EMBL" id="WIWI01000149">
    <property type="protein sequence ID" value="MQT92774.1"/>
    <property type="molecule type" value="Genomic_DNA"/>
</dbReference>
<gene>
    <name evidence="3" type="ORF">GHO27_07080</name>
    <name evidence="2" type="ORF">GHO39_27210</name>
    <name evidence="1" type="ORF">GHO40_25760</name>
</gene>
<organism evidence="3 5">
    <name type="scientific">Pseudomonas helleri</name>
    <dbReference type="NCBI Taxonomy" id="1608996"/>
    <lineage>
        <taxon>Bacteria</taxon>
        <taxon>Pseudomonadati</taxon>
        <taxon>Pseudomonadota</taxon>
        <taxon>Gammaproteobacteria</taxon>
        <taxon>Pseudomonadales</taxon>
        <taxon>Pseudomonadaceae</taxon>
        <taxon>Pseudomonas</taxon>
    </lineage>
</organism>
<evidence type="ECO:0000313" key="1">
    <source>
        <dbReference type="EMBL" id="MQT50089.1"/>
    </source>
</evidence>
<sequence length="81" mass="8649">MVCQDRIVWDCGDTSTTRQNSSLGIGHICTPSHNCVHHGTVTLFTARDYLQGRLINSSTMENCIGGCSEIGSPACCLEAAC</sequence>
<reference evidence="4 5" key="1">
    <citation type="submission" date="2019-10" db="EMBL/GenBank/DDBJ databases">
        <title>Evaluation of single-gene subtyping targets for Pseudomonas.</title>
        <authorList>
            <person name="Reichler S.J."/>
            <person name="Orsi R.H."/>
            <person name="Wiedmann M."/>
            <person name="Martin N.H."/>
            <person name="Murphy S.I."/>
        </authorList>
    </citation>
    <scope>NUCLEOTIDE SEQUENCE [LARGE SCALE GENOMIC DNA]</scope>
    <source>
        <strain evidence="3 5">FSL R10-1637</strain>
        <strain evidence="2 6">FSL R10-3254</strain>
        <strain evidence="1 4">FSL R10-3257</strain>
    </source>
</reference>
<evidence type="ECO:0000313" key="2">
    <source>
        <dbReference type="EMBL" id="MQT92774.1"/>
    </source>
</evidence>
<name>A0A6L5HQ17_9PSED</name>
<proteinExistence type="predicted"/>
<comment type="caution">
    <text evidence="3">The sequence shown here is derived from an EMBL/GenBank/DDBJ whole genome shotgun (WGS) entry which is preliminary data.</text>
</comment>
<dbReference type="Proteomes" id="UP000478064">
    <property type="component" value="Unassembled WGS sequence"/>
</dbReference>
<evidence type="ECO:0000313" key="5">
    <source>
        <dbReference type="Proteomes" id="UP000478064"/>
    </source>
</evidence>
<dbReference type="EMBL" id="WIVU01000010">
    <property type="protein sequence ID" value="MQU05449.1"/>
    <property type="molecule type" value="Genomic_DNA"/>
</dbReference>
<evidence type="ECO:0000313" key="3">
    <source>
        <dbReference type="EMBL" id="MQU05449.1"/>
    </source>
</evidence>
<protein>
    <submittedName>
        <fullName evidence="3">Uncharacterized protein</fullName>
    </submittedName>
</protein>
<evidence type="ECO:0000313" key="6">
    <source>
        <dbReference type="Proteomes" id="UP000489190"/>
    </source>
</evidence>